<keyword evidence="1" id="KW-0732">Signal</keyword>
<evidence type="ECO:0000256" key="1">
    <source>
        <dbReference type="SAM" id="SignalP"/>
    </source>
</evidence>
<feature type="domain" description="Non-reducing end beta-L-arabinofuranosidase-like GH127 middle" evidence="4">
    <location>
        <begin position="438"/>
        <end position="531"/>
    </location>
</feature>
<dbReference type="Pfam" id="PF07944">
    <property type="entry name" value="Beta-AFase-like_GH127_cat"/>
    <property type="match status" value="1"/>
</dbReference>
<feature type="domain" description="Non-reducing end beta-L-arabinofuranosidase-like GH127 catalytic" evidence="2">
    <location>
        <begin position="41"/>
        <end position="429"/>
    </location>
</feature>
<dbReference type="EMBL" id="QFYR01000001">
    <property type="protein sequence ID" value="RAK57021.1"/>
    <property type="molecule type" value="Genomic_DNA"/>
</dbReference>
<dbReference type="SUPFAM" id="SSF48208">
    <property type="entry name" value="Six-hairpin glycosidases"/>
    <property type="match status" value="1"/>
</dbReference>
<dbReference type="Proteomes" id="UP000249725">
    <property type="component" value="Unassembled WGS sequence"/>
</dbReference>
<evidence type="ECO:0000259" key="4">
    <source>
        <dbReference type="Pfam" id="PF20736"/>
    </source>
</evidence>
<dbReference type="InterPro" id="IPR006311">
    <property type="entry name" value="TAT_signal"/>
</dbReference>
<dbReference type="PROSITE" id="PS51318">
    <property type="entry name" value="TAT"/>
    <property type="match status" value="1"/>
</dbReference>
<sequence>MSLDNWSRRAVLLGGAALSLGAPSAFAAPVALRAEPFPLSAVRLKPSPWADAVAANRRYLLALEPDRLLHNFRAGAGLAPKAPAYGGWEARGIAGHSLGHYLSALSLMHAQTGDAECKTRAAYIVGELAACQAAHGDGYVGGTTVERDGKIVDGKVIYEEIRRGDVRGTPFDLNGGWVPLYTWHKVHQGLLEAHALCGDARALQVAVGLSDYLVGVLSPRSDAEIQEILACEHGGLNEVFAETWRRTGKPAYLQLAQRLHHDAVLNPLEQGRDELKGKHANTQIPKVIGLAALHEITGEPRYGRAARFFWTEVTSKHSYVIGGNSEREHFGAPGELASRLTDRTCEACNTYNMMKLTRRLYAWEPNAAWFDWYERAHLNHILAHQRPSDGMFAYMTPMRAGSARVFSTPDDSFWCCVGSGMESHAKHGESVWWRNRETLFVNLFIPSTLDWAETGARWSLDTDYPASGRITLTAQRAGRTPSELALRLPAWSPNPRLTVNGRSVPVQGRDGYAVVRRTWRDGDTVTLDLQMPLRAETTPDDPNITAFLSGPVVLAADLGSAETPLDQPSPALVAAGALAALQPVAGQPHVFRAADARPGPLTFRPFFSQWDRRTAVYLPRFTEARWRAEAAAFTAEQAKARAIEARTVDVMHPGEMQPERDHEFRANHADVTTNGGRSARQAWWGQGNWMEWTMAARPDQPMELQVLYWGEERDKNFDILVDGRKLATERRADGAPEPAFVVRTYPIPREWTQGRDRLRVRFETRGSDATVYECRTLVAEAGPKPTRT</sequence>
<dbReference type="PANTHER" id="PTHR31151">
    <property type="entry name" value="PROLINE-TRNA LIGASE (DUF1680)"/>
    <property type="match status" value="1"/>
</dbReference>
<dbReference type="Pfam" id="PF20620">
    <property type="entry name" value="DUF6805"/>
    <property type="match status" value="1"/>
</dbReference>
<gene>
    <name evidence="5" type="ORF">DJ018_03410</name>
</gene>
<feature type="domain" description="Glycoside hydrolase GH146 substrate-binding" evidence="3">
    <location>
        <begin position="643"/>
        <end position="775"/>
    </location>
</feature>
<dbReference type="OrthoDB" id="9757939at2"/>
<comment type="caution">
    <text evidence="5">The sequence shown here is derived from an EMBL/GenBank/DDBJ whole genome shotgun (WGS) entry which is preliminary data.</text>
</comment>
<dbReference type="InterPro" id="IPR049046">
    <property type="entry name" value="Beta-AFase-like_GH127_middle"/>
</dbReference>
<protein>
    <submittedName>
        <fullName evidence="5">Glycoside hydrolase family 127 protein</fullName>
    </submittedName>
</protein>
<dbReference type="AlphaFoldDB" id="A0A328ARY7"/>
<evidence type="ECO:0000313" key="6">
    <source>
        <dbReference type="Proteomes" id="UP000249725"/>
    </source>
</evidence>
<feature type="signal peptide" evidence="1">
    <location>
        <begin position="1"/>
        <end position="27"/>
    </location>
</feature>
<accession>A0A328ARY7</accession>
<organism evidence="5 6">
    <name type="scientific">Phenylobacterium deserti</name>
    <dbReference type="NCBI Taxonomy" id="1914756"/>
    <lineage>
        <taxon>Bacteria</taxon>
        <taxon>Pseudomonadati</taxon>
        <taxon>Pseudomonadota</taxon>
        <taxon>Alphaproteobacteria</taxon>
        <taxon>Caulobacterales</taxon>
        <taxon>Caulobacteraceae</taxon>
        <taxon>Phenylobacterium</taxon>
    </lineage>
</organism>
<keyword evidence="5" id="KW-0378">Hydrolase</keyword>
<dbReference type="PANTHER" id="PTHR31151:SF0">
    <property type="entry name" value="PROLINE-TRNA LIGASE (DUF1680)"/>
    <property type="match status" value="1"/>
</dbReference>
<evidence type="ECO:0000259" key="2">
    <source>
        <dbReference type="Pfam" id="PF07944"/>
    </source>
</evidence>
<evidence type="ECO:0000259" key="3">
    <source>
        <dbReference type="Pfam" id="PF20620"/>
    </source>
</evidence>
<dbReference type="GO" id="GO:0005975">
    <property type="term" value="P:carbohydrate metabolic process"/>
    <property type="evidence" value="ECO:0007669"/>
    <property type="project" value="InterPro"/>
</dbReference>
<dbReference type="InterPro" id="IPR012878">
    <property type="entry name" value="Beta-AFase-like_GH127_cat"/>
</dbReference>
<feature type="chain" id="PRO_5016467440" evidence="1">
    <location>
        <begin position="28"/>
        <end position="788"/>
    </location>
</feature>
<dbReference type="RefSeq" id="WP_111513473.1">
    <property type="nucleotide sequence ID" value="NZ_QFYR01000001.1"/>
</dbReference>
<dbReference type="InterPro" id="IPR008928">
    <property type="entry name" value="6-hairpin_glycosidase_sf"/>
</dbReference>
<dbReference type="InterPro" id="IPR046544">
    <property type="entry name" value="GH146_SB_dom"/>
</dbReference>
<keyword evidence="6" id="KW-1185">Reference proteome</keyword>
<evidence type="ECO:0000313" key="5">
    <source>
        <dbReference type="EMBL" id="RAK57021.1"/>
    </source>
</evidence>
<name>A0A328ARY7_9CAUL</name>
<dbReference type="GO" id="GO:0016787">
    <property type="term" value="F:hydrolase activity"/>
    <property type="evidence" value="ECO:0007669"/>
    <property type="project" value="UniProtKB-KW"/>
</dbReference>
<dbReference type="Pfam" id="PF20736">
    <property type="entry name" value="Glyco_hydro127M"/>
    <property type="match status" value="1"/>
</dbReference>
<reference evidence="6" key="1">
    <citation type="submission" date="2018-05" db="EMBL/GenBank/DDBJ databases">
        <authorList>
            <person name="Li X."/>
        </authorList>
    </citation>
    <scope>NUCLEOTIDE SEQUENCE [LARGE SCALE GENOMIC DNA]</scope>
    <source>
        <strain evidence="6">YIM 73061</strain>
    </source>
</reference>
<proteinExistence type="predicted"/>